<protein>
    <submittedName>
        <fullName evidence="7">C-type lectin domain family 17, member A</fullName>
    </submittedName>
</protein>
<evidence type="ECO:0000313" key="7">
    <source>
        <dbReference type="RefSeq" id="XP_006874385.1"/>
    </source>
</evidence>
<gene>
    <name evidence="7" type="primary">CLEC17A</name>
</gene>
<feature type="domain" description="C-type lectin" evidence="5">
    <location>
        <begin position="183"/>
        <end position="295"/>
    </location>
</feature>
<dbReference type="InterPro" id="IPR050111">
    <property type="entry name" value="C-type_lectin/snaclec_domain"/>
</dbReference>
<keyword evidence="2" id="KW-1015">Disulfide bond</keyword>
<dbReference type="GeneID" id="102834644"/>
<dbReference type="InterPro" id="IPR016186">
    <property type="entry name" value="C-type_lectin-like/link_sf"/>
</dbReference>
<dbReference type="SUPFAM" id="SSF56436">
    <property type="entry name" value="C-type lectin-like"/>
    <property type="match status" value="1"/>
</dbReference>
<dbReference type="GO" id="GO:0030246">
    <property type="term" value="F:carbohydrate binding"/>
    <property type="evidence" value="ECO:0007669"/>
    <property type="project" value="UniProtKB-KW"/>
</dbReference>
<feature type="compositionally biased region" description="Basic residues" evidence="3">
    <location>
        <begin position="38"/>
        <end position="55"/>
    </location>
</feature>
<name>A0A9B0U6G6_CHRAS</name>
<dbReference type="SMART" id="SM00034">
    <property type="entry name" value="CLECT"/>
    <property type="match status" value="1"/>
</dbReference>
<organism evidence="6 7">
    <name type="scientific">Chrysochloris asiatica</name>
    <name type="common">Cape golden mole</name>
    <dbReference type="NCBI Taxonomy" id="185453"/>
    <lineage>
        <taxon>Eukaryota</taxon>
        <taxon>Metazoa</taxon>
        <taxon>Chordata</taxon>
        <taxon>Craniata</taxon>
        <taxon>Vertebrata</taxon>
        <taxon>Euteleostomi</taxon>
        <taxon>Mammalia</taxon>
        <taxon>Eutheria</taxon>
        <taxon>Afrotheria</taxon>
        <taxon>Chrysochloridae</taxon>
        <taxon>Chrysochlorinae</taxon>
        <taxon>Chrysochloris</taxon>
    </lineage>
</organism>
<reference evidence="7" key="1">
    <citation type="submission" date="2025-08" db="UniProtKB">
        <authorList>
            <consortium name="RefSeq"/>
        </authorList>
    </citation>
    <scope>IDENTIFICATION</scope>
    <source>
        <tissue evidence="7">Spleen</tissue>
    </source>
</reference>
<evidence type="ECO:0000259" key="5">
    <source>
        <dbReference type="PROSITE" id="PS50041"/>
    </source>
</evidence>
<dbReference type="PROSITE" id="PS00615">
    <property type="entry name" value="C_TYPE_LECTIN_1"/>
    <property type="match status" value="1"/>
</dbReference>
<dbReference type="InterPro" id="IPR033989">
    <property type="entry name" value="CD209-like_CTLD"/>
</dbReference>
<evidence type="ECO:0000313" key="6">
    <source>
        <dbReference type="Proteomes" id="UP000504623"/>
    </source>
</evidence>
<keyword evidence="4" id="KW-0472">Membrane</keyword>
<evidence type="ECO:0000256" key="3">
    <source>
        <dbReference type="SAM" id="MobiDB-lite"/>
    </source>
</evidence>
<evidence type="ECO:0000256" key="1">
    <source>
        <dbReference type="ARBA" id="ARBA00022734"/>
    </source>
</evidence>
<keyword evidence="4" id="KW-1133">Transmembrane helix</keyword>
<dbReference type="InterPro" id="IPR018378">
    <property type="entry name" value="C-type_lectin_CS"/>
</dbReference>
<dbReference type="PANTHER" id="PTHR22803">
    <property type="entry name" value="MANNOSE, PHOSPHOLIPASE, LECTIN RECEPTOR RELATED"/>
    <property type="match status" value="1"/>
</dbReference>
<feature type="compositionally biased region" description="Pro residues" evidence="3">
    <location>
        <begin position="27"/>
        <end position="37"/>
    </location>
</feature>
<feature type="region of interest" description="Disordered" evidence="3">
    <location>
        <begin position="1"/>
        <end position="57"/>
    </location>
</feature>
<accession>A0A9B0U6G6</accession>
<evidence type="ECO:0000256" key="4">
    <source>
        <dbReference type="SAM" id="Phobius"/>
    </source>
</evidence>
<dbReference type="Proteomes" id="UP000504623">
    <property type="component" value="Unplaced"/>
</dbReference>
<keyword evidence="4" id="KW-0812">Transmembrane</keyword>
<proteinExistence type="predicted"/>
<dbReference type="InterPro" id="IPR016187">
    <property type="entry name" value="CTDL_fold"/>
</dbReference>
<dbReference type="Gene3D" id="3.10.100.10">
    <property type="entry name" value="Mannose-Binding Protein A, subunit A"/>
    <property type="match status" value="1"/>
</dbReference>
<dbReference type="InterPro" id="IPR001304">
    <property type="entry name" value="C-type_lectin-like"/>
</dbReference>
<keyword evidence="6" id="KW-1185">Reference proteome</keyword>
<feature type="compositionally biased region" description="Basic and acidic residues" evidence="3">
    <location>
        <begin position="1"/>
        <end position="10"/>
    </location>
</feature>
<sequence>MWGTLQREKQDDDYENMTPPYKELPPKPDSMAPPRPPKAGKKMKKVSHPGKTRKRTGLDVTPVSYTSQLATPMPRPSQKPGGLGCCWENRLQVCLYLLVMVSLLLGCTGLAVTLIKYQAVVEELRTVTFQQTAWQKNVMGMAGLAGLKKDIDRIRTDTNQSLVELQVLVDSLKMTCPKDWLPFEDKCYYFSKSTKTWDIARKFCQENYSHLVIISSKAEQVFVANAQDSSKVYWLGLTDKNREGDWRWLDGTPATLTFWNSEEPNNHQEEDCASMNVGGSWNDFSCDKTLHWICERKCSC</sequence>
<dbReference type="OrthoDB" id="418245at2759"/>
<dbReference type="RefSeq" id="XP_006874385.1">
    <property type="nucleotide sequence ID" value="XM_006874323.1"/>
</dbReference>
<dbReference type="PROSITE" id="PS50041">
    <property type="entry name" value="C_TYPE_LECTIN_2"/>
    <property type="match status" value="1"/>
</dbReference>
<dbReference type="CTD" id="388512"/>
<keyword evidence="1" id="KW-0430">Lectin</keyword>
<feature type="transmembrane region" description="Helical" evidence="4">
    <location>
        <begin position="95"/>
        <end position="115"/>
    </location>
</feature>
<dbReference type="CDD" id="cd03590">
    <property type="entry name" value="CLECT_DC-SIGN_like"/>
    <property type="match status" value="1"/>
</dbReference>
<evidence type="ECO:0000256" key="2">
    <source>
        <dbReference type="ARBA" id="ARBA00023157"/>
    </source>
</evidence>
<dbReference type="Pfam" id="PF00059">
    <property type="entry name" value="Lectin_C"/>
    <property type="match status" value="1"/>
</dbReference>
<dbReference type="AlphaFoldDB" id="A0A9B0U6G6"/>